<sequence length="110" mass="12129">MKLIQRSRYHTHMIDDAPLRGLVKLGSWDAIPLSAAGEQLAVLARRVADSREEIALTDEDGAIVAVVISPSKLADLEEQLALTRNEIDRRDGKEPIPYEDLLATLRGGEL</sequence>
<evidence type="ECO:0000313" key="1">
    <source>
        <dbReference type="EMBL" id="ARQ71607.1"/>
    </source>
</evidence>
<keyword evidence="2" id="KW-1185">Reference proteome</keyword>
<gene>
    <name evidence="1" type="ORF">CAG99_24745</name>
</gene>
<evidence type="ECO:0000313" key="2">
    <source>
        <dbReference type="Proteomes" id="UP000194218"/>
    </source>
</evidence>
<dbReference type="Gene3D" id="3.40.1620.10">
    <property type="entry name" value="YefM-like domain"/>
    <property type="match status" value="1"/>
</dbReference>
<dbReference type="Proteomes" id="UP000194218">
    <property type="component" value="Chromosome"/>
</dbReference>
<dbReference type="KEGG" id="smao:CAG99_24745"/>
<dbReference type="AlphaFoldDB" id="A0A1W7D3V0"/>
<accession>A0A1W7D3V0</accession>
<organism evidence="1 2">
    <name type="scientific">Streptomyces marincola</name>
    <dbReference type="NCBI Taxonomy" id="2878388"/>
    <lineage>
        <taxon>Bacteria</taxon>
        <taxon>Bacillati</taxon>
        <taxon>Actinomycetota</taxon>
        <taxon>Actinomycetes</taxon>
        <taxon>Kitasatosporales</taxon>
        <taxon>Streptomycetaceae</taxon>
        <taxon>Streptomyces</taxon>
    </lineage>
</organism>
<dbReference type="EMBL" id="CP021121">
    <property type="protein sequence ID" value="ARQ71607.1"/>
    <property type="molecule type" value="Genomic_DNA"/>
</dbReference>
<reference evidence="1 2" key="1">
    <citation type="submission" date="2017-05" db="EMBL/GenBank/DDBJ databases">
        <title>Complete genome sequence of Streptomyces sp. SCSIO 03032 revealed the diverse biosynthetic pathways for its bioactive secondary metabolites.</title>
        <authorList>
            <person name="Ma L."/>
            <person name="Zhu Y."/>
            <person name="Zhang W."/>
            <person name="Zhang G."/>
            <person name="Tian X."/>
            <person name="Zhang S."/>
            <person name="Zhang C."/>
        </authorList>
    </citation>
    <scope>NUCLEOTIDE SEQUENCE [LARGE SCALE GENOMIC DNA]</scope>
    <source>
        <strain evidence="1 2">SCSIO 03032</strain>
    </source>
</reference>
<protein>
    <recommendedName>
        <fullName evidence="3">Antitoxin</fullName>
    </recommendedName>
</protein>
<name>A0A1W7D3V0_9ACTN</name>
<proteinExistence type="predicted"/>
<evidence type="ECO:0008006" key="3">
    <source>
        <dbReference type="Google" id="ProtNLM"/>
    </source>
</evidence>